<dbReference type="CDD" id="cd04190">
    <property type="entry name" value="Chitin_synth_C"/>
    <property type="match status" value="1"/>
</dbReference>
<evidence type="ECO:0000256" key="4">
    <source>
        <dbReference type="ARBA" id="ARBA00022692"/>
    </source>
</evidence>
<dbReference type="EMBL" id="KN817523">
    <property type="protein sequence ID" value="KJA27839.1"/>
    <property type="molecule type" value="Genomic_DNA"/>
</dbReference>
<name>A0A0D2PAB2_HYPSF</name>
<feature type="transmembrane region" description="Helical" evidence="11">
    <location>
        <begin position="705"/>
        <end position="729"/>
    </location>
</feature>
<dbReference type="Pfam" id="PF08407">
    <property type="entry name" value="Chitin_synth_1N"/>
    <property type="match status" value="1"/>
</dbReference>
<dbReference type="PANTHER" id="PTHR22914:SF38">
    <property type="entry name" value="CHITIN SYNTHASE 2"/>
    <property type="match status" value="1"/>
</dbReference>
<keyword evidence="13" id="KW-0808">Transferase</keyword>
<comment type="catalytic activity">
    <reaction evidence="9">
        <text>[(1-&gt;4)-N-acetyl-beta-D-glucosaminyl](n) + UDP-N-acetyl-alpha-D-glucosamine = [(1-&gt;4)-N-acetyl-beta-D-glucosaminyl](n+1) + UDP + H(+)</text>
        <dbReference type="Rhea" id="RHEA:16637"/>
        <dbReference type="Rhea" id="RHEA-COMP:9593"/>
        <dbReference type="Rhea" id="RHEA-COMP:9595"/>
        <dbReference type="ChEBI" id="CHEBI:15378"/>
        <dbReference type="ChEBI" id="CHEBI:17029"/>
        <dbReference type="ChEBI" id="CHEBI:57705"/>
        <dbReference type="ChEBI" id="CHEBI:58223"/>
        <dbReference type="EC" id="2.4.1.16"/>
    </reaction>
</comment>
<accession>A0A0D2PAB2</accession>
<dbReference type="AlphaFoldDB" id="A0A0D2PAB2"/>
<organism evidence="13 14">
    <name type="scientific">Hypholoma sublateritium (strain FD-334 SS-4)</name>
    <dbReference type="NCBI Taxonomy" id="945553"/>
    <lineage>
        <taxon>Eukaryota</taxon>
        <taxon>Fungi</taxon>
        <taxon>Dikarya</taxon>
        <taxon>Basidiomycota</taxon>
        <taxon>Agaricomycotina</taxon>
        <taxon>Agaricomycetes</taxon>
        <taxon>Agaricomycetidae</taxon>
        <taxon>Agaricales</taxon>
        <taxon>Agaricineae</taxon>
        <taxon>Strophariaceae</taxon>
        <taxon>Hypholoma</taxon>
    </lineage>
</organism>
<evidence type="ECO:0000256" key="7">
    <source>
        <dbReference type="ARBA" id="ARBA00023316"/>
    </source>
</evidence>
<feature type="region of interest" description="Disordered" evidence="10">
    <location>
        <begin position="255"/>
        <end position="277"/>
    </location>
</feature>
<protein>
    <recommendedName>
        <fullName evidence="2">chitin synthase</fullName>
        <ecNumber evidence="2">2.4.1.16</ecNumber>
    </recommendedName>
</protein>
<evidence type="ECO:0000256" key="1">
    <source>
        <dbReference type="ARBA" id="ARBA00004141"/>
    </source>
</evidence>
<evidence type="ECO:0000256" key="9">
    <source>
        <dbReference type="ARBA" id="ARBA00048014"/>
    </source>
</evidence>
<evidence type="ECO:0000256" key="6">
    <source>
        <dbReference type="ARBA" id="ARBA00023136"/>
    </source>
</evidence>
<dbReference type="InterPro" id="IPR013616">
    <property type="entry name" value="Chitin_synth_N"/>
</dbReference>
<dbReference type="Pfam" id="PF01644">
    <property type="entry name" value="Chitin_synth_1"/>
    <property type="match status" value="1"/>
</dbReference>
<keyword evidence="6 11" id="KW-0472">Membrane</keyword>
<dbReference type="GO" id="GO:0071944">
    <property type="term" value="C:cell periphery"/>
    <property type="evidence" value="ECO:0007669"/>
    <property type="project" value="TreeGrafter"/>
</dbReference>
<comment type="subcellular location">
    <subcellularLocation>
        <location evidence="1">Membrane</location>
        <topology evidence="1">Multi-pass membrane protein</topology>
    </subcellularLocation>
</comment>
<dbReference type="InterPro" id="IPR004835">
    <property type="entry name" value="Chitin_synth"/>
</dbReference>
<feature type="transmembrane region" description="Helical" evidence="11">
    <location>
        <begin position="775"/>
        <end position="796"/>
    </location>
</feature>
<keyword evidence="4 11" id="KW-0812">Transmembrane</keyword>
<evidence type="ECO:0000256" key="2">
    <source>
        <dbReference type="ARBA" id="ARBA00012543"/>
    </source>
</evidence>
<dbReference type="Pfam" id="PF03142">
    <property type="entry name" value="Chitin_synth_2"/>
    <property type="match status" value="1"/>
</dbReference>
<evidence type="ECO:0000313" key="14">
    <source>
        <dbReference type="Proteomes" id="UP000054270"/>
    </source>
</evidence>
<comment type="function">
    <text evidence="8">Polymerizes chitin, a structural polymer of the cell wall and septum, by transferring the sugar moiety of UDP-GlcNAc to the non-reducing end of the growing chitin polymer.</text>
</comment>
<reference evidence="14" key="1">
    <citation type="submission" date="2014-04" db="EMBL/GenBank/DDBJ databases">
        <title>Evolutionary Origins and Diversification of the Mycorrhizal Mutualists.</title>
        <authorList>
            <consortium name="DOE Joint Genome Institute"/>
            <consortium name="Mycorrhizal Genomics Consortium"/>
            <person name="Kohler A."/>
            <person name="Kuo A."/>
            <person name="Nagy L.G."/>
            <person name="Floudas D."/>
            <person name="Copeland A."/>
            <person name="Barry K.W."/>
            <person name="Cichocki N."/>
            <person name="Veneault-Fourrey C."/>
            <person name="LaButti K."/>
            <person name="Lindquist E.A."/>
            <person name="Lipzen A."/>
            <person name="Lundell T."/>
            <person name="Morin E."/>
            <person name="Murat C."/>
            <person name="Riley R."/>
            <person name="Ohm R."/>
            <person name="Sun H."/>
            <person name="Tunlid A."/>
            <person name="Henrissat B."/>
            <person name="Grigoriev I.V."/>
            <person name="Hibbett D.S."/>
            <person name="Martin F."/>
        </authorList>
    </citation>
    <scope>NUCLEOTIDE SEQUENCE [LARGE SCALE GENOMIC DNA]</scope>
    <source>
        <strain evidence="14">FD-334 SS-4</strain>
    </source>
</reference>
<keyword evidence="7" id="KW-0961">Cell wall biogenesis/degradation</keyword>
<dbReference type="EC" id="2.4.1.16" evidence="2"/>
<dbReference type="GO" id="GO:0071555">
    <property type="term" value="P:cell wall organization"/>
    <property type="evidence" value="ECO:0007669"/>
    <property type="project" value="UniProtKB-KW"/>
</dbReference>
<evidence type="ECO:0000256" key="10">
    <source>
        <dbReference type="SAM" id="MobiDB-lite"/>
    </source>
</evidence>
<evidence type="ECO:0000256" key="3">
    <source>
        <dbReference type="ARBA" id="ARBA00022676"/>
    </source>
</evidence>
<proteinExistence type="predicted"/>
<dbReference type="GO" id="GO:0006031">
    <property type="term" value="P:chitin biosynthetic process"/>
    <property type="evidence" value="ECO:0007669"/>
    <property type="project" value="TreeGrafter"/>
</dbReference>
<keyword evidence="5 11" id="KW-1133">Transmembrane helix</keyword>
<gene>
    <name evidence="13" type="ORF">HYPSUDRAFT_34998</name>
</gene>
<evidence type="ECO:0000259" key="12">
    <source>
        <dbReference type="Pfam" id="PF08407"/>
    </source>
</evidence>
<feature type="transmembrane region" description="Helical" evidence="11">
    <location>
        <begin position="834"/>
        <end position="857"/>
    </location>
</feature>
<dbReference type="STRING" id="945553.A0A0D2PAB2"/>
<dbReference type="GO" id="GO:0030428">
    <property type="term" value="C:cell septum"/>
    <property type="evidence" value="ECO:0007669"/>
    <property type="project" value="TreeGrafter"/>
</dbReference>
<feature type="transmembrane region" description="Helical" evidence="11">
    <location>
        <begin position="808"/>
        <end position="828"/>
    </location>
</feature>
<dbReference type="SUPFAM" id="SSF53448">
    <property type="entry name" value="Nucleotide-diphospho-sugar transferases"/>
    <property type="match status" value="1"/>
</dbReference>
<dbReference type="GO" id="GO:0016020">
    <property type="term" value="C:membrane"/>
    <property type="evidence" value="ECO:0007669"/>
    <property type="project" value="UniProtKB-SubCell"/>
</dbReference>
<evidence type="ECO:0000256" key="11">
    <source>
        <dbReference type="SAM" id="Phobius"/>
    </source>
</evidence>
<evidence type="ECO:0000256" key="8">
    <source>
        <dbReference type="ARBA" id="ARBA00024009"/>
    </source>
</evidence>
<keyword evidence="14" id="KW-1185">Reference proteome</keyword>
<feature type="transmembrane region" description="Helical" evidence="11">
    <location>
        <begin position="983"/>
        <end position="1008"/>
    </location>
</feature>
<sequence length="1013" mass="113253">MAPRRKPAPMDTPSEPADPHLTRYSLSDTRNTTLDNEVEGHLLHDYAEQRLNRLDPFQAVASSVGSHSSDDSHYYSQPPSTIDYVPYQPGQHLAPIITGETLQLEQDAAVQLTEASDPFYDPTTPVANTPIYLAGLPNEYHNPGQEYNPTPTGSYASYEHLSLQGGSEIDHFNHDTEAYASGNYSRAAYRPPRSRSPTPAVDDEDYMIVGNESVHYTGYPEGEPGFDAGKNKPYYTERGYLPNGDTVIYDPEPETPTSTVYTLPPDEKTQHFGPAPTGRILRRHKTKRRVHLTNGNLVVDLDVPPKLVLPRRGEPETMKTRYTAVTCDPDDFEKKGFFLRQNESGRRTELFIVITMFNEDEILFCRTLYGVMRNISHLCTRKNSQTWGPNSWEKVVVCIVADGRKKVHPRVLDCLTLLGVYQPGDHMKNKVNDKEVTAHLFEYTATFGLDPNLHFKYPDKGIVPTQIIFCMKEKNQKKINSHRWFFNAFAPMLQPNVCVLLDVGTRPSNNSIYRLWKAFDLNSSVAGACGEIATYKGKNWSLLLNPLVAAQNFEYKISCILDKPTESMFGYISVLPGAFSAYRYIALQNDRSGIGPLASYFKGEVLHGRDTDIFTSNMYLAEDRILCFELVAKANSSWILKYVKGAVGETDVPDSIPEFISQRRRWLNGSFFAATYAIAHTGQILRSGHSVARKTVLLTEACYTIINLIFSWFSIGNFYIFFIILTTSLEDPSFGVQGIKYFNTLAQYVMASLIVACFLFSMGNKPVAAKLKYKLTTVILGVLMVYLIIASVACAIQAGRQGGTTNSVMIFSILLTYGLYAFSSLLAFDPWHMITSFIPYMLLSPMYINVLNIYAFSNIDDISWGTKQDSIPDSDLGAVTQDINSQVDVEMLTEVADVNSIYEESLANLRDRVPIKIGKGKKNGIMSIAEKESAAKDYYANVRTNVLLAWVLSNGLLLVAILSNLKETDAFGKNVGVTKVKAYMVFILAFTAITNSVRFVGSTLYLLARLITG</sequence>
<feature type="domain" description="Chitin synthase N-terminal" evidence="12">
    <location>
        <begin position="285"/>
        <end position="349"/>
    </location>
</feature>
<keyword evidence="3" id="KW-0328">Glycosyltransferase</keyword>
<evidence type="ECO:0000256" key="5">
    <source>
        <dbReference type="ARBA" id="ARBA00022989"/>
    </source>
</evidence>
<feature type="transmembrane region" description="Helical" evidence="11">
    <location>
        <begin position="946"/>
        <end position="963"/>
    </location>
</feature>
<feature type="transmembrane region" description="Helical" evidence="11">
    <location>
        <begin position="741"/>
        <end position="763"/>
    </location>
</feature>
<feature type="region of interest" description="Disordered" evidence="10">
    <location>
        <begin position="1"/>
        <end position="30"/>
    </location>
</feature>
<dbReference type="PANTHER" id="PTHR22914">
    <property type="entry name" value="CHITIN SYNTHASE"/>
    <property type="match status" value="1"/>
</dbReference>
<evidence type="ECO:0000313" key="13">
    <source>
        <dbReference type="EMBL" id="KJA27839.1"/>
    </source>
</evidence>
<dbReference type="OMA" id="YANVRTN"/>
<dbReference type="GO" id="GO:0004100">
    <property type="term" value="F:chitin synthase activity"/>
    <property type="evidence" value="ECO:0007669"/>
    <property type="project" value="UniProtKB-EC"/>
</dbReference>
<dbReference type="InterPro" id="IPR029044">
    <property type="entry name" value="Nucleotide-diphossugar_trans"/>
</dbReference>
<dbReference type="Proteomes" id="UP000054270">
    <property type="component" value="Unassembled WGS sequence"/>
</dbReference>
<dbReference type="OrthoDB" id="26569at2759"/>